<gene>
    <name evidence="2" type="ORF">RhiXN_07265</name>
</gene>
<feature type="region of interest" description="Disordered" evidence="1">
    <location>
        <begin position="236"/>
        <end position="342"/>
    </location>
</feature>
<evidence type="ECO:0000313" key="3">
    <source>
        <dbReference type="Proteomes" id="UP000650533"/>
    </source>
</evidence>
<feature type="compositionally biased region" description="Basic and acidic residues" evidence="1">
    <location>
        <begin position="25"/>
        <end position="39"/>
    </location>
</feature>
<reference evidence="2" key="1">
    <citation type="submission" date="2020-05" db="EMBL/GenBank/DDBJ databases">
        <title>Evolutionary and genomic comparisons of hybrid uninucleate and nonhybrid Rhizoctonia fungi.</title>
        <authorList>
            <person name="Li C."/>
            <person name="Chen X."/>
        </authorList>
    </citation>
    <scope>NUCLEOTIDE SEQUENCE</scope>
    <source>
        <strain evidence="2">AG-1 IA</strain>
    </source>
</reference>
<protein>
    <submittedName>
        <fullName evidence="2">Proteophosphoglycan 5</fullName>
    </submittedName>
</protein>
<feature type="region of interest" description="Disordered" evidence="1">
    <location>
        <begin position="23"/>
        <end position="68"/>
    </location>
</feature>
<dbReference type="EMBL" id="CP059670">
    <property type="protein sequence ID" value="QRW25316.1"/>
    <property type="molecule type" value="Genomic_DNA"/>
</dbReference>
<dbReference type="GeneID" id="67029544"/>
<evidence type="ECO:0000256" key="1">
    <source>
        <dbReference type="SAM" id="MobiDB-lite"/>
    </source>
</evidence>
<feature type="compositionally biased region" description="Basic and acidic residues" evidence="1">
    <location>
        <begin position="203"/>
        <end position="220"/>
    </location>
</feature>
<accession>A0A8H8T0E7</accession>
<proteinExistence type="predicted"/>
<feature type="compositionally biased region" description="Basic and acidic residues" evidence="1">
    <location>
        <begin position="266"/>
        <end position="289"/>
    </location>
</feature>
<dbReference type="AlphaFoldDB" id="A0A8H8T0E7"/>
<feature type="compositionally biased region" description="Low complexity" evidence="1">
    <location>
        <begin position="320"/>
        <end position="330"/>
    </location>
</feature>
<evidence type="ECO:0000313" key="2">
    <source>
        <dbReference type="EMBL" id="QRW25316.1"/>
    </source>
</evidence>
<dbReference type="Proteomes" id="UP000650533">
    <property type="component" value="Chromosome 13"/>
</dbReference>
<sequence>MRLSPRAFVAEYYTFISSEQQPQCSEDRSAELRTSDKKGGGLSTRTKVKPHSRDGHTYKSPVDDSDSMTRLKASLYANDPSDAGLEVLHLWSSSPRLEWRARRTVGRAFQSRAGHCFQMREACEAVRGRKAFQPDSNDQESSADPIRHEHLGAEWQPKPKRECQSFKPTHELKRLFSPAANQADSQPGTSASLTNFQSQLTDDEQKERHLSAEWQPKPKQECQSFKPTHELKRLFSPAANQADSQPGTSASLTNSQSQLTDDEQKELERHIALGDKPGEVVDENGDRVNTDNLEPAPAMAAAHVDRSAHNEIGQRESSSKEGTASSSGTARSWKSWQRFLRF</sequence>
<dbReference type="KEGG" id="rsx:RhiXN_07265"/>
<feature type="compositionally biased region" description="Basic and acidic residues" evidence="1">
    <location>
        <begin position="303"/>
        <end position="319"/>
    </location>
</feature>
<feature type="region of interest" description="Disordered" evidence="1">
    <location>
        <begin position="198"/>
        <end position="222"/>
    </location>
</feature>
<organism evidence="2 3">
    <name type="scientific">Rhizoctonia solani</name>
    <dbReference type="NCBI Taxonomy" id="456999"/>
    <lineage>
        <taxon>Eukaryota</taxon>
        <taxon>Fungi</taxon>
        <taxon>Dikarya</taxon>
        <taxon>Basidiomycota</taxon>
        <taxon>Agaricomycotina</taxon>
        <taxon>Agaricomycetes</taxon>
        <taxon>Cantharellales</taxon>
        <taxon>Ceratobasidiaceae</taxon>
        <taxon>Rhizoctonia</taxon>
    </lineage>
</organism>
<dbReference type="RefSeq" id="XP_043185553.1">
    <property type="nucleotide sequence ID" value="XM_043327081.1"/>
</dbReference>
<name>A0A8H8T0E7_9AGAM</name>
<feature type="compositionally biased region" description="Polar residues" evidence="1">
    <location>
        <begin position="238"/>
        <end position="259"/>
    </location>
</feature>